<keyword evidence="2" id="KW-1185">Reference proteome</keyword>
<dbReference type="RefSeq" id="WP_377487502.1">
    <property type="nucleotide sequence ID" value="NZ_JBHUOX010000014.1"/>
</dbReference>
<gene>
    <name evidence="1" type="ORF">ACFS7Z_17905</name>
</gene>
<accession>A0ABW6BXD8</accession>
<evidence type="ECO:0000313" key="1">
    <source>
        <dbReference type="EMBL" id="MFD3002251.1"/>
    </source>
</evidence>
<proteinExistence type="predicted"/>
<name>A0ABW6BXD8_9BACT</name>
<dbReference type="Proteomes" id="UP001597641">
    <property type="component" value="Unassembled WGS sequence"/>
</dbReference>
<evidence type="ECO:0000313" key="2">
    <source>
        <dbReference type="Proteomes" id="UP001597641"/>
    </source>
</evidence>
<comment type="caution">
    <text evidence="1">The sequence shown here is derived from an EMBL/GenBank/DDBJ whole genome shotgun (WGS) entry which is preliminary data.</text>
</comment>
<reference evidence="2" key="1">
    <citation type="journal article" date="2019" name="Int. J. Syst. Evol. Microbiol.">
        <title>The Global Catalogue of Microorganisms (GCM) 10K type strain sequencing project: providing services to taxonomists for standard genome sequencing and annotation.</title>
        <authorList>
            <consortium name="The Broad Institute Genomics Platform"/>
            <consortium name="The Broad Institute Genome Sequencing Center for Infectious Disease"/>
            <person name="Wu L."/>
            <person name="Ma J."/>
        </authorList>
    </citation>
    <scope>NUCLEOTIDE SEQUENCE [LARGE SCALE GENOMIC DNA]</scope>
    <source>
        <strain evidence="2">KCTC 23984</strain>
    </source>
</reference>
<organism evidence="1 2">
    <name type="scientific">Pontibacter toksunensis</name>
    <dbReference type="NCBI Taxonomy" id="1332631"/>
    <lineage>
        <taxon>Bacteria</taxon>
        <taxon>Pseudomonadati</taxon>
        <taxon>Bacteroidota</taxon>
        <taxon>Cytophagia</taxon>
        <taxon>Cytophagales</taxon>
        <taxon>Hymenobacteraceae</taxon>
        <taxon>Pontibacter</taxon>
    </lineage>
</organism>
<sequence>MFSAQLPAPILFHPLKHHLSYIQAFVEHNATTPGAELKSALLTIGGSQLDLYAGPLSPLQIATEVLQHLGKLHLVQPTAYQQYLATADAAYRLVTLSDGTDWVMRWGVVEGRYVHLHPARYAQYTLRVKANVLKTAIAAVITAKKQGKIAAMDTQFINEVRAEWLALPPVKDLSFSEGLGSIIALIKNSATSVGGAV</sequence>
<dbReference type="EMBL" id="JBHUOX010000014">
    <property type="protein sequence ID" value="MFD3002251.1"/>
    <property type="molecule type" value="Genomic_DNA"/>
</dbReference>
<protein>
    <submittedName>
        <fullName evidence="1">Uncharacterized protein</fullName>
    </submittedName>
</protein>